<evidence type="ECO:0000259" key="9">
    <source>
        <dbReference type="PROSITE" id="PS51007"/>
    </source>
</evidence>
<keyword evidence="3 7" id="KW-0479">Metal-binding</keyword>
<dbReference type="OrthoDB" id="9805202at2"/>
<evidence type="ECO:0000256" key="5">
    <source>
        <dbReference type="ARBA" id="ARBA00023002"/>
    </source>
</evidence>
<keyword evidence="11" id="KW-1185">Reference proteome</keyword>
<evidence type="ECO:0000313" key="11">
    <source>
        <dbReference type="Proteomes" id="UP000215158"/>
    </source>
</evidence>
<dbReference type="GO" id="GO:0030313">
    <property type="term" value="C:cell envelope"/>
    <property type="evidence" value="ECO:0007669"/>
    <property type="project" value="UniProtKB-SubCell"/>
</dbReference>
<evidence type="ECO:0000256" key="6">
    <source>
        <dbReference type="ARBA" id="ARBA00023004"/>
    </source>
</evidence>
<keyword evidence="5" id="KW-0560">Oxidoreductase</keyword>
<accession>A0A248VDB2</accession>
<dbReference type="EMBL" id="CP022989">
    <property type="protein sequence ID" value="ASV96834.1"/>
    <property type="molecule type" value="Genomic_DNA"/>
</dbReference>
<keyword evidence="2 7" id="KW-0349">Heme</keyword>
<dbReference type="RefSeq" id="WP_095417141.1">
    <property type="nucleotide sequence ID" value="NZ_CP022989.1"/>
</dbReference>
<sequence>MPASSAHPAETNPIQRKSRISARRVLVRIVAAAIAIAVGLCICALLYPARAPAVVGAMVENLTGANANPVELQRPIAPPQLSSVAQLGKKIFFDPTLSASGRQSCASCHSPEHAYGPANNLAVQLGGPALSQQGYRPPQSLMYLYRQPNFSIGPDAGDADNAPDLAQIASQAAGVARAQKNAGVAPAAPAMVPQGGMFWDGRADTLQAQASGPLLNPVEMANASIADVMAKLERTPYRNDFTQLFGAHVFDNTTLAMSEAMFAVARYQVEEQSFHPYTSKYDYWLEGKARLSQAELRGLRLFNDPNKANCAGCHLSKPSPDGLPPMFTDYQYEALGVPRNTRLAANRDRNFFDMGICGPFRTDLKDQTQYCGMFLTPTLRNVSTRKVFFHNGVYTSLEDVMAFYNERNTAPQKFYPRGADGKPQKYDDLPVQFHANIDDKDAPFDRKFGDQPAMTDADIHDIIAFLKTLNDGYREGAQ</sequence>
<dbReference type="GO" id="GO:0009055">
    <property type="term" value="F:electron transfer activity"/>
    <property type="evidence" value="ECO:0007669"/>
    <property type="project" value="InterPro"/>
</dbReference>
<name>A0A248VDB2_9BURK</name>
<gene>
    <name evidence="10" type="ORF">CJU94_00785</name>
</gene>
<feature type="transmembrane region" description="Helical" evidence="8">
    <location>
        <begin position="25"/>
        <end position="47"/>
    </location>
</feature>
<dbReference type="Pfam" id="PF03150">
    <property type="entry name" value="CCP_MauG"/>
    <property type="match status" value="1"/>
</dbReference>
<protein>
    <submittedName>
        <fullName evidence="10">Cytochrome-c peroxidase</fullName>
    </submittedName>
</protein>
<dbReference type="InterPro" id="IPR009056">
    <property type="entry name" value="Cyt_c-like_dom"/>
</dbReference>
<dbReference type="SUPFAM" id="SSF46626">
    <property type="entry name" value="Cytochrome c"/>
    <property type="match status" value="2"/>
</dbReference>
<evidence type="ECO:0000256" key="8">
    <source>
        <dbReference type="SAM" id="Phobius"/>
    </source>
</evidence>
<evidence type="ECO:0000256" key="3">
    <source>
        <dbReference type="ARBA" id="ARBA00022723"/>
    </source>
</evidence>
<evidence type="ECO:0000256" key="1">
    <source>
        <dbReference type="ARBA" id="ARBA00004196"/>
    </source>
</evidence>
<keyword evidence="8" id="KW-0472">Membrane</keyword>
<dbReference type="InterPro" id="IPR036909">
    <property type="entry name" value="Cyt_c-like_dom_sf"/>
</dbReference>
<dbReference type="KEGG" id="parb:CJU94_00785"/>
<dbReference type="GO" id="GO:0020037">
    <property type="term" value="F:heme binding"/>
    <property type="evidence" value="ECO:0007669"/>
    <property type="project" value="InterPro"/>
</dbReference>
<evidence type="ECO:0000256" key="2">
    <source>
        <dbReference type="ARBA" id="ARBA00022617"/>
    </source>
</evidence>
<dbReference type="PROSITE" id="PS51007">
    <property type="entry name" value="CYTC"/>
    <property type="match status" value="2"/>
</dbReference>
<keyword evidence="8" id="KW-1133">Transmembrane helix</keyword>
<dbReference type="PANTHER" id="PTHR30600:SF10">
    <property type="entry name" value="BLL6722 PROTEIN"/>
    <property type="match status" value="1"/>
</dbReference>
<reference evidence="10 11" key="1">
    <citation type="submission" date="2017-08" db="EMBL/GenBank/DDBJ databases">
        <title>Identification and genetic characteristics of simultaneous BTEX- and naphthalene-degrading Paraburkholderia sp. BN5 isolated from petroleum-contaminated soil.</title>
        <authorList>
            <person name="Lee Y."/>
            <person name="Jeon C.O."/>
        </authorList>
    </citation>
    <scope>NUCLEOTIDE SEQUENCE [LARGE SCALE GENOMIC DNA]</scope>
    <source>
        <strain evidence="10 11">BN5</strain>
    </source>
</reference>
<dbReference type="InterPro" id="IPR051395">
    <property type="entry name" value="Cytochrome_c_Peroxidase/MauG"/>
</dbReference>
<dbReference type="GO" id="GO:0046872">
    <property type="term" value="F:metal ion binding"/>
    <property type="evidence" value="ECO:0007669"/>
    <property type="project" value="UniProtKB-KW"/>
</dbReference>
<evidence type="ECO:0000256" key="4">
    <source>
        <dbReference type="ARBA" id="ARBA00022729"/>
    </source>
</evidence>
<evidence type="ECO:0000256" key="7">
    <source>
        <dbReference type="PROSITE-ProRule" id="PRU00433"/>
    </source>
</evidence>
<dbReference type="GO" id="GO:0004130">
    <property type="term" value="F:cytochrome-c peroxidase activity"/>
    <property type="evidence" value="ECO:0007669"/>
    <property type="project" value="TreeGrafter"/>
</dbReference>
<keyword evidence="8" id="KW-0812">Transmembrane</keyword>
<evidence type="ECO:0000313" key="10">
    <source>
        <dbReference type="EMBL" id="ASV96834.1"/>
    </source>
</evidence>
<feature type="domain" description="Cytochrome c" evidence="9">
    <location>
        <begin position="293"/>
        <end position="470"/>
    </location>
</feature>
<comment type="subcellular location">
    <subcellularLocation>
        <location evidence="1">Cell envelope</location>
    </subcellularLocation>
</comment>
<dbReference type="Proteomes" id="UP000215158">
    <property type="component" value="Chromosome 1"/>
</dbReference>
<feature type="domain" description="Cytochrome c" evidence="9">
    <location>
        <begin position="83"/>
        <end position="236"/>
    </location>
</feature>
<proteinExistence type="predicted"/>
<organism evidence="10 11">
    <name type="scientific">Paraburkholderia aromaticivorans</name>
    <dbReference type="NCBI Taxonomy" id="2026199"/>
    <lineage>
        <taxon>Bacteria</taxon>
        <taxon>Pseudomonadati</taxon>
        <taxon>Pseudomonadota</taxon>
        <taxon>Betaproteobacteria</taxon>
        <taxon>Burkholderiales</taxon>
        <taxon>Burkholderiaceae</taxon>
        <taxon>Paraburkholderia</taxon>
    </lineage>
</organism>
<keyword evidence="4" id="KW-0732">Signal</keyword>
<dbReference type="PANTHER" id="PTHR30600">
    <property type="entry name" value="CYTOCHROME C PEROXIDASE-RELATED"/>
    <property type="match status" value="1"/>
</dbReference>
<keyword evidence="6 7" id="KW-0408">Iron</keyword>
<dbReference type="Gene3D" id="1.10.760.10">
    <property type="entry name" value="Cytochrome c-like domain"/>
    <property type="match status" value="2"/>
</dbReference>
<dbReference type="InterPro" id="IPR004852">
    <property type="entry name" value="Di-haem_cyt_c_peroxidsae"/>
</dbReference>
<keyword evidence="10" id="KW-0575">Peroxidase</keyword>
<dbReference type="AlphaFoldDB" id="A0A248VDB2"/>